<accession>W7Y536</accession>
<dbReference type="eggNOG" id="COG3039">
    <property type="taxonomic scope" value="Bacteria"/>
</dbReference>
<evidence type="ECO:0000313" key="1">
    <source>
        <dbReference type="EMBL" id="GAF06055.1"/>
    </source>
</evidence>
<protein>
    <recommendedName>
        <fullName evidence="3">Transposase DDE domain-containing protein</fullName>
    </recommendedName>
</protein>
<reference evidence="1 2" key="1">
    <citation type="journal article" date="2014" name="Genome Announc.">
        <title>Draft Genome Sequence of Cytophaga fermentans JCM 21142T, a Facultative Anaerobe Isolated from Marine Mud.</title>
        <authorList>
            <person name="Starns D."/>
            <person name="Oshima K."/>
            <person name="Suda W."/>
            <person name="Iino T."/>
            <person name="Yuki M."/>
            <person name="Inoue J."/>
            <person name="Kitamura K."/>
            <person name="Iida T."/>
            <person name="Darby A."/>
            <person name="Hattori M."/>
            <person name="Ohkuma M."/>
        </authorList>
    </citation>
    <scope>NUCLEOTIDE SEQUENCE [LARGE SCALE GENOMIC DNA]</scope>
    <source>
        <strain evidence="1 2">JCM 21142</strain>
    </source>
</reference>
<organism evidence="1 2">
    <name type="scientific">Saccharicrinis fermentans DSM 9555 = JCM 21142</name>
    <dbReference type="NCBI Taxonomy" id="869213"/>
    <lineage>
        <taxon>Bacteria</taxon>
        <taxon>Pseudomonadati</taxon>
        <taxon>Bacteroidota</taxon>
        <taxon>Bacteroidia</taxon>
        <taxon>Marinilabiliales</taxon>
        <taxon>Marinilabiliaceae</taxon>
        <taxon>Saccharicrinis</taxon>
    </lineage>
</organism>
<evidence type="ECO:0008006" key="3">
    <source>
        <dbReference type="Google" id="ProtNLM"/>
    </source>
</evidence>
<proteinExistence type="predicted"/>
<dbReference type="EMBL" id="BAMD01000290">
    <property type="protein sequence ID" value="GAF06055.1"/>
    <property type="molecule type" value="Genomic_DNA"/>
</dbReference>
<dbReference type="Proteomes" id="UP000019402">
    <property type="component" value="Unassembled WGS sequence"/>
</dbReference>
<evidence type="ECO:0000313" key="2">
    <source>
        <dbReference type="Proteomes" id="UP000019402"/>
    </source>
</evidence>
<dbReference type="STRING" id="869213.GCA_000517085_00364"/>
<keyword evidence="2" id="KW-1185">Reference proteome</keyword>
<dbReference type="AlphaFoldDB" id="W7Y536"/>
<gene>
    <name evidence="1" type="ORF">JCM21142_134825</name>
</gene>
<comment type="caution">
    <text evidence="1">The sequence shown here is derived from an EMBL/GenBank/DDBJ whole genome shotgun (WGS) entry which is preliminary data.</text>
</comment>
<sequence length="100" mass="11346">MLGAVKNLVLPKKGKCNQEEAEQERQTVFKKLRNKHSAIESNINELEHRGLDRCPDRGYHNFKRYVGLAVSAYNLRKIGAELIHRARSSSDTGEQNKIAA</sequence>
<name>W7Y536_9BACT</name>